<accession>A0A2V1D563</accession>
<dbReference type="Proteomes" id="UP000244855">
    <property type="component" value="Unassembled WGS sequence"/>
</dbReference>
<protein>
    <submittedName>
        <fullName evidence="1">Uncharacterized protein</fullName>
    </submittedName>
</protein>
<keyword evidence="2" id="KW-1185">Reference proteome</keyword>
<sequence>MLWITRRPITGYGHEVDAGTYPEVIMVDQFGNKCPVIEIKTFFTHLHDHALKQGFQGNTNAMATAYDQKPKAKAGSKEEPMGLVRADVGFFREEVQL</sequence>
<gene>
    <name evidence="1" type="ORF">DM02DRAFT_662251</name>
</gene>
<dbReference type="OrthoDB" id="5303703at2759"/>
<name>A0A2V1D563_9PLEO</name>
<reference evidence="1 2" key="1">
    <citation type="journal article" date="2018" name="Sci. Rep.">
        <title>Comparative genomics provides insights into the lifestyle and reveals functional heterogeneity of dark septate endophytic fungi.</title>
        <authorList>
            <person name="Knapp D.G."/>
            <person name="Nemeth J.B."/>
            <person name="Barry K."/>
            <person name="Hainaut M."/>
            <person name="Henrissat B."/>
            <person name="Johnson J."/>
            <person name="Kuo A."/>
            <person name="Lim J.H.P."/>
            <person name="Lipzen A."/>
            <person name="Nolan M."/>
            <person name="Ohm R.A."/>
            <person name="Tamas L."/>
            <person name="Grigoriev I.V."/>
            <person name="Spatafora J.W."/>
            <person name="Nagy L.G."/>
            <person name="Kovacs G.M."/>
        </authorList>
    </citation>
    <scope>NUCLEOTIDE SEQUENCE [LARGE SCALE GENOMIC DNA]</scope>
    <source>
        <strain evidence="1 2">DSE2036</strain>
    </source>
</reference>
<proteinExistence type="predicted"/>
<organism evidence="1 2">
    <name type="scientific">Periconia macrospinosa</name>
    <dbReference type="NCBI Taxonomy" id="97972"/>
    <lineage>
        <taxon>Eukaryota</taxon>
        <taxon>Fungi</taxon>
        <taxon>Dikarya</taxon>
        <taxon>Ascomycota</taxon>
        <taxon>Pezizomycotina</taxon>
        <taxon>Dothideomycetes</taxon>
        <taxon>Pleosporomycetidae</taxon>
        <taxon>Pleosporales</taxon>
        <taxon>Massarineae</taxon>
        <taxon>Periconiaceae</taxon>
        <taxon>Periconia</taxon>
    </lineage>
</organism>
<evidence type="ECO:0000313" key="1">
    <source>
        <dbReference type="EMBL" id="PVH93161.1"/>
    </source>
</evidence>
<dbReference type="AlphaFoldDB" id="A0A2V1D563"/>
<evidence type="ECO:0000313" key="2">
    <source>
        <dbReference type="Proteomes" id="UP000244855"/>
    </source>
</evidence>
<dbReference type="EMBL" id="KZ805611">
    <property type="protein sequence ID" value="PVH93161.1"/>
    <property type="molecule type" value="Genomic_DNA"/>
</dbReference>